<reference evidence="2" key="1">
    <citation type="journal article" date="2020" name="Stud. Mycol.">
        <title>101 Dothideomycetes genomes: a test case for predicting lifestyles and emergence of pathogens.</title>
        <authorList>
            <person name="Haridas S."/>
            <person name="Albert R."/>
            <person name="Binder M."/>
            <person name="Bloem J."/>
            <person name="Labutti K."/>
            <person name="Salamov A."/>
            <person name="Andreopoulos B."/>
            <person name="Baker S."/>
            <person name="Barry K."/>
            <person name="Bills G."/>
            <person name="Bluhm B."/>
            <person name="Cannon C."/>
            <person name="Castanera R."/>
            <person name="Culley D."/>
            <person name="Daum C."/>
            <person name="Ezra D."/>
            <person name="Gonzalez J."/>
            <person name="Henrissat B."/>
            <person name="Kuo A."/>
            <person name="Liang C."/>
            <person name="Lipzen A."/>
            <person name="Lutzoni F."/>
            <person name="Magnuson J."/>
            <person name="Mondo S."/>
            <person name="Nolan M."/>
            <person name="Ohm R."/>
            <person name="Pangilinan J."/>
            <person name="Park H.-J."/>
            <person name="Ramirez L."/>
            <person name="Alfaro M."/>
            <person name="Sun H."/>
            <person name="Tritt A."/>
            <person name="Yoshinaga Y."/>
            <person name="Zwiers L.-H."/>
            <person name="Turgeon B."/>
            <person name="Goodwin S."/>
            <person name="Spatafora J."/>
            <person name="Crous P."/>
            <person name="Grigoriev I."/>
        </authorList>
    </citation>
    <scope>NUCLEOTIDE SEQUENCE</scope>
    <source>
        <strain evidence="2">ATCC 16933</strain>
    </source>
</reference>
<evidence type="ECO:0000313" key="3">
    <source>
        <dbReference type="Proteomes" id="UP000799766"/>
    </source>
</evidence>
<gene>
    <name evidence="2" type="ORF">BDY21DRAFT_359228</name>
</gene>
<accession>A0A6A6NMI5</accession>
<name>A0A6A6NMI5_9PEZI</name>
<keyword evidence="3" id="KW-1185">Reference proteome</keyword>
<feature type="region of interest" description="Disordered" evidence="1">
    <location>
        <begin position="127"/>
        <end position="147"/>
    </location>
</feature>
<dbReference type="AlphaFoldDB" id="A0A6A6NMI5"/>
<feature type="compositionally biased region" description="Gly residues" evidence="1">
    <location>
        <begin position="132"/>
        <end position="147"/>
    </location>
</feature>
<evidence type="ECO:0000313" key="2">
    <source>
        <dbReference type="EMBL" id="KAF2452453.1"/>
    </source>
</evidence>
<organism evidence="2 3">
    <name type="scientific">Lineolata rhizophorae</name>
    <dbReference type="NCBI Taxonomy" id="578093"/>
    <lineage>
        <taxon>Eukaryota</taxon>
        <taxon>Fungi</taxon>
        <taxon>Dikarya</taxon>
        <taxon>Ascomycota</taxon>
        <taxon>Pezizomycotina</taxon>
        <taxon>Dothideomycetes</taxon>
        <taxon>Dothideomycetes incertae sedis</taxon>
        <taxon>Lineolatales</taxon>
        <taxon>Lineolataceae</taxon>
        <taxon>Lineolata</taxon>
    </lineage>
</organism>
<evidence type="ECO:0000256" key="1">
    <source>
        <dbReference type="SAM" id="MobiDB-lite"/>
    </source>
</evidence>
<dbReference type="EMBL" id="MU001709">
    <property type="protein sequence ID" value="KAF2452453.1"/>
    <property type="molecule type" value="Genomic_DNA"/>
</dbReference>
<proteinExistence type="predicted"/>
<protein>
    <submittedName>
        <fullName evidence="2">Uncharacterized protein</fullName>
    </submittedName>
</protein>
<sequence>MATARSRSRGGRVVARLLNGRGNFAPALLVGEKYVTQLEELANPEGSLGGGHLIGADEPEVVVAGPAHENLELAFVERRAVASGALLRLLADALRAVAAGECRQVVRPGDLAPGVVELANDGLAAPAVASGGSPGGGGRSGRGGGRDGGCGACAVVVVVVLCRRDGRSR</sequence>
<dbReference type="Proteomes" id="UP000799766">
    <property type="component" value="Unassembled WGS sequence"/>
</dbReference>